<organism evidence="2 3">
    <name type="scientific">Bacillus changyiensis</name>
    <dbReference type="NCBI Taxonomy" id="3004103"/>
    <lineage>
        <taxon>Bacteria</taxon>
        <taxon>Bacillati</taxon>
        <taxon>Bacillota</taxon>
        <taxon>Bacilli</taxon>
        <taxon>Bacillales</taxon>
        <taxon>Bacillaceae</taxon>
        <taxon>Bacillus</taxon>
    </lineage>
</organism>
<keyword evidence="3" id="KW-1185">Reference proteome</keyword>
<evidence type="ECO:0000259" key="1">
    <source>
        <dbReference type="Pfam" id="PF01408"/>
    </source>
</evidence>
<accession>A0ABT4X7E4</accession>
<dbReference type="Gene3D" id="3.40.50.720">
    <property type="entry name" value="NAD(P)-binding Rossmann-like Domain"/>
    <property type="match status" value="1"/>
</dbReference>
<name>A0ABT4X7E4_9BACI</name>
<proteinExistence type="predicted"/>
<gene>
    <name evidence="2" type="ORF">PJ311_16540</name>
</gene>
<protein>
    <submittedName>
        <fullName evidence="2">Gfo/Idh/MocA family oxidoreductase</fullName>
    </submittedName>
</protein>
<dbReference type="Pfam" id="PF01408">
    <property type="entry name" value="GFO_IDH_MocA"/>
    <property type="match status" value="1"/>
</dbReference>
<dbReference type="InterPro" id="IPR000683">
    <property type="entry name" value="Gfo/Idh/MocA-like_OxRdtase_N"/>
</dbReference>
<dbReference type="SUPFAM" id="SSF51735">
    <property type="entry name" value="NAD(P)-binding Rossmann-fold domains"/>
    <property type="match status" value="1"/>
</dbReference>
<dbReference type="PANTHER" id="PTHR43377">
    <property type="entry name" value="BILIVERDIN REDUCTASE A"/>
    <property type="match status" value="1"/>
</dbReference>
<feature type="domain" description="Gfo/Idh/MocA-like oxidoreductase N-terminal" evidence="1">
    <location>
        <begin position="1"/>
        <end position="101"/>
    </location>
</feature>
<dbReference type="PANTHER" id="PTHR43377:SF1">
    <property type="entry name" value="BILIVERDIN REDUCTASE A"/>
    <property type="match status" value="1"/>
</dbReference>
<reference evidence="2 3" key="1">
    <citation type="submission" date="2023-01" db="EMBL/GenBank/DDBJ databases">
        <title>Bacillus changyiensis sp. nov., isolated from a coastal deposit.</title>
        <authorList>
            <person name="Xiao G."/>
            <person name="Lai Q."/>
            <person name="Hu Z."/>
            <person name="Shao Z."/>
        </authorList>
    </citation>
    <scope>NUCLEOTIDE SEQUENCE [LARGE SCALE GENOMIC DNA]</scope>
    <source>
        <strain evidence="2 3">CLL-7-23</strain>
    </source>
</reference>
<comment type="caution">
    <text evidence="2">The sequence shown here is derived from an EMBL/GenBank/DDBJ whole genome shotgun (WGS) entry which is preliminary data.</text>
</comment>
<evidence type="ECO:0000313" key="3">
    <source>
        <dbReference type="Proteomes" id="UP001211894"/>
    </source>
</evidence>
<dbReference type="InterPro" id="IPR051450">
    <property type="entry name" value="Gfo/Idh/MocA_Oxidoreductases"/>
</dbReference>
<dbReference type="InterPro" id="IPR036291">
    <property type="entry name" value="NAD(P)-bd_dom_sf"/>
</dbReference>
<dbReference type="RefSeq" id="WP_271341998.1">
    <property type="nucleotide sequence ID" value="NZ_JAQKAB010000013.1"/>
</dbReference>
<sequence length="357" mass="40975">MNVLIIGLGYAGTRFLQAFTQISTTLDQTINIAYVNRTKKRSDIPYFKDVKSAIHQFKPEVVVISVNDENHAEIIKELNDYTGFIICEKPLTQPHDDLVALESHLKNISGFCLDVVERYSDATIALKKYVEQHHLRLVRANFCWGKDRINDHRPTAGVISEVIHPLDLVQWICAPYTELKLMGIQGVRSDFSISGSEILDSVTVNGYLEEAVVTGYSSFVNIVRKREVDMVFASPQNKLVYVTMVFDTPMWDIDHLRIWEKTPTGEHTLLEMKTTDQDNDPELHTIRKLMKLVKDVVEYVLNRTKPSQQFPGIQTALQLQRLLNTIEYEAKTIGPVKYVIGNKREIYQDEKDYERLG</sequence>
<evidence type="ECO:0000313" key="2">
    <source>
        <dbReference type="EMBL" id="MDA7028183.1"/>
    </source>
</evidence>
<dbReference type="Gene3D" id="3.30.360.10">
    <property type="entry name" value="Dihydrodipicolinate Reductase, domain 2"/>
    <property type="match status" value="1"/>
</dbReference>
<dbReference type="EMBL" id="JAQKAB010000013">
    <property type="protein sequence ID" value="MDA7028183.1"/>
    <property type="molecule type" value="Genomic_DNA"/>
</dbReference>
<dbReference type="Proteomes" id="UP001211894">
    <property type="component" value="Unassembled WGS sequence"/>
</dbReference>